<dbReference type="Gene3D" id="1.25.40.80">
    <property type="match status" value="1"/>
</dbReference>
<keyword evidence="4" id="KW-0274">FAD</keyword>
<comment type="similarity">
    <text evidence="2">Belongs to the DNA photolyase class-1 family.</text>
</comment>
<evidence type="ECO:0000256" key="3">
    <source>
        <dbReference type="ARBA" id="ARBA00022630"/>
    </source>
</evidence>
<dbReference type="SUPFAM" id="SSF52425">
    <property type="entry name" value="Cryptochrome/photolyase, N-terminal domain"/>
    <property type="match status" value="1"/>
</dbReference>
<dbReference type="Proteomes" id="UP001305779">
    <property type="component" value="Unassembled WGS sequence"/>
</dbReference>
<evidence type="ECO:0000259" key="6">
    <source>
        <dbReference type="PROSITE" id="PS51645"/>
    </source>
</evidence>
<dbReference type="PROSITE" id="PS51645">
    <property type="entry name" value="PHR_CRY_ALPHA_BETA"/>
    <property type="match status" value="1"/>
</dbReference>
<dbReference type="InterPro" id="IPR002081">
    <property type="entry name" value="Cryptochrome/DNA_photolyase_1"/>
</dbReference>
<name>A0ABR0E1Z4_ZASCE</name>
<accession>A0ABR0E1Z4</accession>
<evidence type="ECO:0000256" key="1">
    <source>
        <dbReference type="ARBA" id="ARBA00001974"/>
    </source>
</evidence>
<protein>
    <recommendedName>
        <fullName evidence="6">Photolyase/cryptochrome alpha/beta domain-containing protein</fullName>
    </recommendedName>
</protein>
<feature type="domain" description="Photolyase/cryptochrome alpha/beta" evidence="6">
    <location>
        <begin position="51"/>
        <end position="188"/>
    </location>
</feature>
<dbReference type="InterPro" id="IPR036155">
    <property type="entry name" value="Crypto/Photolyase_N_sf"/>
</dbReference>
<organism evidence="7 8">
    <name type="scientific">Zasmidium cellare</name>
    <name type="common">Wine cellar mold</name>
    <name type="synonym">Racodium cellare</name>
    <dbReference type="NCBI Taxonomy" id="395010"/>
    <lineage>
        <taxon>Eukaryota</taxon>
        <taxon>Fungi</taxon>
        <taxon>Dikarya</taxon>
        <taxon>Ascomycota</taxon>
        <taxon>Pezizomycotina</taxon>
        <taxon>Dothideomycetes</taxon>
        <taxon>Dothideomycetidae</taxon>
        <taxon>Mycosphaerellales</taxon>
        <taxon>Mycosphaerellaceae</taxon>
        <taxon>Zasmidium</taxon>
    </lineage>
</organism>
<dbReference type="InterPro" id="IPR006050">
    <property type="entry name" value="DNA_photolyase_N"/>
</dbReference>
<dbReference type="Gene3D" id="1.10.579.10">
    <property type="entry name" value="DNA Cyclobutane Dipyrimidine Photolyase, subunit A, domain 3"/>
    <property type="match status" value="1"/>
</dbReference>
<evidence type="ECO:0000313" key="7">
    <source>
        <dbReference type="EMBL" id="KAK4495295.1"/>
    </source>
</evidence>
<dbReference type="InterPro" id="IPR005101">
    <property type="entry name" value="Cryptochr/Photolyase_FAD-bd"/>
</dbReference>
<dbReference type="SUPFAM" id="SSF48173">
    <property type="entry name" value="Cryptochrome/photolyase FAD-binding domain"/>
    <property type="match status" value="1"/>
</dbReference>
<dbReference type="Pfam" id="PF00875">
    <property type="entry name" value="DNA_photolyase"/>
    <property type="match status" value="1"/>
</dbReference>
<feature type="region of interest" description="Disordered" evidence="5">
    <location>
        <begin position="1"/>
        <end position="31"/>
    </location>
</feature>
<proteinExistence type="inferred from homology"/>
<dbReference type="Pfam" id="PF03441">
    <property type="entry name" value="FAD_binding_7"/>
    <property type="match status" value="1"/>
</dbReference>
<dbReference type="InterPro" id="IPR014729">
    <property type="entry name" value="Rossmann-like_a/b/a_fold"/>
</dbReference>
<dbReference type="PANTHER" id="PTHR11455:SF18">
    <property type="entry name" value="SI:CH1073-390K14.1"/>
    <property type="match status" value="1"/>
</dbReference>
<dbReference type="InterPro" id="IPR036134">
    <property type="entry name" value="Crypto/Photolyase_FAD-like_sf"/>
</dbReference>
<dbReference type="PRINTS" id="PR00147">
    <property type="entry name" value="DNAPHOTLYASE"/>
</dbReference>
<evidence type="ECO:0000313" key="8">
    <source>
        <dbReference type="Proteomes" id="UP001305779"/>
    </source>
</evidence>
<evidence type="ECO:0000256" key="5">
    <source>
        <dbReference type="SAM" id="MobiDB-lite"/>
    </source>
</evidence>
<dbReference type="EMBL" id="JAXOVC010000012">
    <property type="protein sequence ID" value="KAK4495295.1"/>
    <property type="molecule type" value="Genomic_DNA"/>
</dbReference>
<keyword evidence="8" id="KW-1185">Reference proteome</keyword>
<keyword evidence="3" id="KW-0285">Flavoprotein</keyword>
<reference evidence="7 8" key="1">
    <citation type="journal article" date="2023" name="G3 (Bethesda)">
        <title>A chromosome-level genome assembly of Zasmidium syzygii isolated from banana leaves.</title>
        <authorList>
            <person name="van Westerhoven A.C."/>
            <person name="Mehrabi R."/>
            <person name="Talebi R."/>
            <person name="Steentjes M.B.F."/>
            <person name="Corcolon B."/>
            <person name="Chong P.A."/>
            <person name="Kema G.H.J."/>
            <person name="Seidl M.F."/>
        </authorList>
    </citation>
    <scope>NUCLEOTIDE SEQUENCE [LARGE SCALE GENOMIC DNA]</scope>
    <source>
        <strain evidence="7 8">P124</strain>
    </source>
</reference>
<dbReference type="PANTHER" id="PTHR11455">
    <property type="entry name" value="CRYPTOCHROME"/>
    <property type="match status" value="1"/>
</dbReference>
<evidence type="ECO:0000256" key="4">
    <source>
        <dbReference type="ARBA" id="ARBA00022827"/>
    </source>
</evidence>
<comment type="cofactor">
    <cofactor evidence="1">
        <name>FAD</name>
        <dbReference type="ChEBI" id="CHEBI:57692"/>
    </cofactor>
</comment>
<dbReference type="Gene3D" id="3.40.50.620">
    <property type="entry name" value="HUPs"/>
    <property type="match status" value="1"/>
</dbReference>
<comment type="caution">
    <text evidence="7">The sequence shown here is derived from an EMBL/GenBank/DDBJ whole genome shotgun (WGS) entry which is preliminary data.</text>
</comment>
<evidence type="ECO:0000256" key="2">
    <source>
        <dbReference type="ARBA" id="ARBA00005862"/>
    </source>
</evidence>
<sequence>MPPKKHSRAPSGDAALSHPTPKRAKEIDADPPYAQLTSLLESTTPSKAPTNVLHWFRSKDLRMQDNKGLHAASQKAKEGKGSLLGLYVYSPKDLEWHGTSPARIDFLLESLRLLKEDLEEKNIPLAIVTAAERKNVVPSVLDFVKKWDVSHVYADMEYEVDELRRDIKVAEHAKEKGWGFEVLHDQTVVQPGTLTTGAGGPHKVFTPYHKDWLVETKENPGLLELSPEPEGNDEKAKKEFKELFGGDLPALPEGKSFASDEERSRLRKLWPAGHTAGLERCSDFLKNKVSSYATHRSEPAKDNSSRLSPYFASGVISVREALPLAKKHNANKHFNEGDKGIDSWVREIVFREFYRHTLIGLPHDSMNLPHNLKFDFVEWEDDEEGWKKWCEGKTGVPFVDAGMRQLNHEAWMHNRCRMNVSSYLSGNLLIDYRRGERYFAEHLIDFDLANNHNGWEPSYTIFNPVVQAEKCDKDGEFIRKWVPELKGLKGKEVFDPFHRLGKAEFEKLGYPRPHVDFRESSLRAKERYKRDLAEADI</sequence>
<gene>
    <name evidence="7" type="ORF">PRZ48_013625</name>
</gene>